<dbReference type="AlphaFoldDB" id="Q0W0X3"/>
<protein>
    <submittedName>
        <fullName evidence="1">Uncharacterized protein</fullName>
    </submittedName>
</protein>
<gene>
    <name evidence="1" type="ORF">RRC226</name>
</gene>
<reference evidence="1 2" key="1">
    <citation type="journal article" date="2006" name="Science">
        <title>Genome of rice cluster I archaea -- the key methane producers in the rice rhizosphere.</title>
        <authorList>
            <person name="Erkel C."/>
            <person name="Kube M."/>
            <person name="Reinhardt R."/>
            <person name="Liesack W."/>
        </authorList>
    </citation>
    <scope>NUCLEOTIDE SEQUENCE [LARGE SCALE GENOMIC DNA]</scope>
    <source>
        <strain evidence="2">DSM 22066 / NBRC 105507 / MRE50</strain>
    </source>
</reference>
<name>Q0W0X3_METAR</name>
<sequence length="92" mass="10632">MSVKSHALIVTSISARRLTRWLKETIPLSRCHRYLSACLILATMQVFREKPRTTIEISVRKSREMDAANEKAAIIDPHARFLPLDDCEMDDY</sequence>
<dbReference type="EMBL" id="AM114193">
    <property type="protein sequence ID" value="CAJ37970.1"/>
    <property type="molecule type" value="Genomic_DNA"/>
</dbReference>
<organism evidence="1 2">
    <name type="scientific">Methanocella arvoryzae (strain DSM 22066 / NBRC 105507 / MRE50)</name>
    <dbReference type="NCBI Taxonomy" id="351160"/>
    <lineage>
        <taxon>Archaea</taxon>
        <taxon>Methanobacteriati</taxon>
        <taxon>Methanobacteriota</taxon>
        <taxon>Stenosarchaea group</taxon>
        <taxon>Methanomicrobia</taxon>
        <taxon>Methanocellales</taxon>
        <taxon>Methanocellaceae</taxon>
        <taxon>Methanocella</taxon>
    </lineage>
</organism>
<accession>Q0W0X3</accession>
<evidence type="ECO:0000313" key="1">
    <source>
        <dbReference type="EMBL" id="CAJ37970.1"/>
    </source>
</evidence>
<dbReference type="KEGG" id="rci:RRC226"/>
<keyword evidence="2" id="KW-1185">Reference proteome</keyword>
<evidence type="ECO:0000313" key="2">
    <source>
        <dbReference type="Proteomes" id="UP000000663"/>
    </source>
</evidence>
<dbReference type="Proteomes" id="UP000000663">
    <property type="component" value="Chromosome"/>
</dbReference>
<proteinExistence type="predicted"/>